<gene>
    <name evidence="2" type="ORF">HB778_40810</name>
</gene>
<evidence type="ECO:0000313" key="2">
    <source>
        <dbReference type="EMBL" id="QND62340.1"/>
    </source>
</evidence>
<dbReference type="RefSeq" id="WP_183465710.1">
    <property type="nucleotide sequence ID" value="NZ_CP050299.1"/>
</dbReference>
<feature type="compositionally biased region" description="Basic and acidic residues" evidence="1">
    <location>
        <begin position="75"/>
        <end position="92"/>
    </location>
</feature>
<reference evidence="3" key="1">
    <citation type="journal article" date="2020" name="Mol. Plant Microbe">
        <title>Rhizobial microsymbionts of the narrowly endemic Oxytropis species growing in Kamchatka are characterized by significant genetic diversity and possess a set of genes that are associated with T3SS and T6SS secretion systems and can affect the development of symbiosis.</title>
        <authorList>
            <person name="Safronova V."/>
            <person name="Guro P."/>
            <person name="Sazanova A."/>
            <person name="Kuznetsova I."/>
            <person name="Belimov A."/>
            <person name="Yakubov V."/>
            <person name="Chirak E."/>
            <person name="Afonin A."/>
            <person name="Gogolev Y."/>
            <person name="Andronov E."/>
            <person name="Tikhonovich I."/>
        </authorList>
    </citation>
    <scope>NUCLEOTIDE SEQUENCE [LARGE SCALE GENOMIC DNA]</scope>
    <source>
        <strain evidence="3">583</strain>
        <plasmid evidence="3">p_1</plasmid>
    </source>
</reference>
<dbReference type="AlphaFoldDB" id="A0A7G6T6F8"/>
<protein>
    <submittedName>
        <fullName evidence="2">Uncharacterized protein</fullName>
    </submittedName>
</protein>
<dbReference type="Proteomes" id="UP000515465">
    <property type="component" value="Plasmid p_1"/>
</dbReference>
<organism evidence="2 3">
    <name type="scientific">Mesorhizobium huakuii</name>
    <dbReference type="NCBI Taxonomy" id="28104"/>
    <lineage>
        <taxon>Bacteria</taxon>
        <taxon>Pseudomonadati</taxon>
        <taxon>Pseudomonadota</taxon>
        <taxon>Alphaproteobacteria</taxon>
        <taxon>Hyphomicrobiales</taxon>
        <taxon>Phyllobacteriaceae</taxon>
        <taxon>Mesorhizobium</taxon>
    </lineage>
</organism>
<feature type="compositionally biased region" description="Low complexity" evidence="1">
    <location>
        <begin position="42"/>
        <end position="56"/>
    </location>
</feature>
<proteinExistence type="predicted"/>
<evidence type="ECO:0000256" key="1">
    <source>
        <dbReference type="SAM" id="MobiDB-lite"/>
    </source>
</evidence>
<sequence>MNETAKPPRPALPRDAFRAQRISSDPPPGAKPVVITPHYDDQPTTQASTSAAPQTPHATLPNKIEAPKSVPSAKPKRENPRKPFDAYGERSSSRPYALRLPDAIDLVLRQIAAEERTHPLRIIDRVLHDYLKRIGRLPPSHDA</sequence>
<name>A0A7G6T6F8_9HYPH</name>
<dbReference type="EMBL" id="CP050299">
    <property type="protein sequence ID" value="QND62340.1"/>
    <property type="molecule type" value="Genomic_DNA"/>
</dbReference>
<evidence type="ECO:0000313" key="3">
    <source>
        <dbReference type="Proteomes" id="UP000515465"/>
    </source>
</evidence>
<accession>A0A7G6T6F8</accession>
<keyword evidence="2" id="KW-0614">Plasmid</keyword>
<feature type="region of interest" description="Disordered" evidence="1">
    <location>
        <begin position="1"/>
        <end position="93"/>
    </location>
</feature>
<geneLocation type="plasmid" evidence="2 3">
    <name>p_1</name>
</geneLocation>